<protein>
    <submittedName>
        <fullName evidence="1">Uncharacterized protein</fullName>
    </submittedName>
</protein>
<accession>A0AAW1VWM0</accession>
<dbReference type="Proteomes" id="UP001457282">
    <property type="component" value="Unassembled WGS sequence"/>
</dbReference>
<organism evidence="1 2">
    <name type="scientific">Rubus argutus</name>
    <name type="common">Southern blackberry</name>
    <dbReference type="NCBI Taxonomy" id="59490"/>
    <lineage>
        <taxon>Eukaryota</taxon>
        <taxon>Viridiplantae</taxon>
        <taxon>Streptophyta</taxon>
        <taxon>Embryophyta</taxon>
        <taxon>Tracheophyta</taxon>
        <taxon>Spermatophyta</taxon>
        <taxon>Magnoliopsida</taxon>
        <taxon>eudicotyledons</taxon>
        <taxon>Gunneridae</taxon>
        <taxon>Pentapetalae</taxon>
        <taxon>rosids</taxon>
        <taxon>fabids</taxon>
        <taxon>Rosales</taxon>
        <taxon>Rosaceae</taxon>
        <taxon>Rosoideae</taxon>
        <taxon>Rosoideae incertae sedis</taxon>
        <taxon>Rubus</taxon>
    </lineage>
</organism>
<name>A0AAW1VWM0_RUBAR</name>
<keyword evidence="2" id="KW-1185">Reference proteome</keyword>
<gene>
    <name evidence="1" type="ORF">M0R45_036013</name>
</gene>
<reference evidence="1 2" key="1">
    <citation type="journal article" date="2023" name="G3 (Bethesda)">
        <title>A chromosome-length genome assembly and annotation of blackberry (Rubus argutus, cv. 'Hillquist').</title>
        <authorList>
            <person name="Bruna T."/>
            <person name="Aryal R."/>
            <person name="Dudchenko O."/>
            <person name="Sargent D.J."/>
            <person name="Mead D."/>
            <person name="Buti M."/>
            <person name="Cavallini A."/>
            <person name="Hytonen T."/>
            <person name="Andres J."/>
            <person name="Pham M."/>
            <person name="Weisz D."/>
            <person name="Mascagni F."/>
            <person name="Usai G."/>
            <person name="Natali L."/>
            <person name="Bassil N."/>
            <person name="Fernandez G.E."/>
            <person name="Lomsadze A."/>
            <person name="Armour M."/>
            <person name="Olukolu B."/>
            <person name="Poorten T."/>
            <person name="Britton C."/>
            <person name="Davik J."/>
            <person name="Ashrafi H."/>
            <person name="Aiden E.L."/>
            <person name="Borodovsky M."/>
            <person name="Worthington M."/>
        </authorList>
    </citation>
    <scope>NUCLEOTIDE SEQUENCE [LARGE SCALE GENOMIC DNA]</scope>
    <source>
        <strain evidence="1">PI 553951</strain>
    </source>
</reference>
<dbReference type="EMBL" id="JBEDUW010000007">
    <property type="protein sequence ID" value="KAK9912140.1"/>
    <property type="molecule type" value="Genomic_DNA"/>
</dbReference>
<dbReference type="AlphaFoldDB" id="A0AAW1VWM0"/>
<sequence length="117" mass="13291">MLRLVLLGMEKTPTMHLTLDEILEWRDVVHDLMCLGVPINFLRKLARVCYFMKCGLSQNIIEHMGEIRLLEDTAEGIYKKIGVAQTKLRDLLSRDPSFPTDYSDFVVESTSGLGCSV</sequence>
<proteinExistence type="predicted"/>
<evidence type="ECO:0000313" key="1">
    <source>
        <dbReference type="EMBL" id="KAK9912140.1"/>
    </source>
</evidence>
<comment type="caution">
    <text evidence="1">The sequence shown here is derived from an EMBL/GenBank/DDBJ whole genome shotgun (WGS) entry which is preliminary data.</text>
</comment>
<evidence type="ECO:0000313" key="2">
    <source>
        <dbReference type="Proteomes" id="UP001457282"/>
    </source>
</evidence>